<evidence type="ECO:0000313" key="3">
    <source>
        <dbReference type="EMBL" id="KAF5201942.1"/>
    </source>
</evidence>
<keyword evidence="2" id="KW-0472">Membrane</keyword>
<dbReference type="PANTHER" id="PTHR34562">
    <property type="entry name" value="WPP DOMAIN-INTERACTING PROTEIN 2"/>
    <property type="match status" value="1"/>
</dbReference>
<dbReference type="Proteomes" id="UP000554482">
    <property type="component" value="Unassembled WGS sequence"/>
</dbReference>
<protein>
    <submittedName>
        <fullName evidence="3">Uncharacterized protein</fullName>
    </submittedName>
</protein>
<feature type="coiled-coil region" evidence="1">
    <location>
        <begin position="71"/>
        <end position="147"/>
    </location>
</feature>
<evidence type="ECO:0000256" key="1">
    <source>
        <dbReference type="SAM" id="Coils"/>
    </source>
</evidence>
<feature type="transmembrane region" description="Helical" evidence="2">
    <location>
        <begin position="227"/>
        <end position="248"/>
    </location>
</feature>
<keyword evidence="4" id="KW-1185">Reference proteome</keyword>
<gene>
    <name evidence="3" type="ORF">FRX31_008470</name>
</gene>
<reference evidence="3 4" key="1">
    <citation type="submission" date="2020-06" db="EMBL/GenBank/DDBJ databases">
        <title>Transcriptomic and genomic resources for Thalictrum thalictroides and T. hernandezii: Facilitating candidate gene discovery in an emerging model plant lineage.</title>
        <authorList>
            <person name="Arias T."/>
            <person name="Riano-Pachon D.M."/>
            <person name="Di Stilio V.S."/>
        </authorList>
    </citation>
    <scope>NUCLEOTIDE SEQUENCE [LARGE SCALE GENOMIC DNA]</scope>
    <source>
        <strain evidence="4">cv. WT478/WT964</strain>
        <tissue evidence="3">Leaves</tissue>
    </source>
</reference>
<name>A0A7J6X0L1_THATH</name>
<sequence>MKQAHNDGAEIQHFGEIGKEPILLFDDSADQFLLKREFHSVISEIHETKSSGQALFEEIEKNDSLPLEAELINIQSKVHFLERKLEEATTTLEIKESKIDELEGILNEWELPKEEPGSSLQSLQEKCKEMETELDDIFKQKIEAEVECLAMRKTSQKLKIASEDQIALFEEQKTIIGEQHNLLHKFRDTESKIASTKEQVDKLASFGEPLDTDEVLKMHSRIRKHTFCFSVQLTLLCLVFVMLFLQSWPGSTEYVPT</sequence>
<comment type="caution">
    <text evidence="3">The sequence shown here is derived from an EMBL/GenBank/DDBJ whole genome shotgun (WGS) entry which is preliminary data.</text>
</comment>
<keyword evidence="1" id="KW-0175">Coiled coil</keyword>
<keyword evidence="2" id="KW-1133">Transmembrane helix</keyword>
<dbReference type="InterPro" id="IPR044696">
    <property type="entry name" value="WIP1/2/3"/>
</dbReference>
<dbReference type="EMBL" id="JABWDY010008765">
    <property type="protein sequence ID" value="KAF5201942.1"/>
    <property type="molecule type" value="Genomic_DNA"/>
</dbReference>
<evidence type="ECO:0000313" key="4">
    <source>
        <dbReference type="Proteomes" id="UP000554482"/>
    </source>
</evidence>
<evidence type="ECO:0000256" key="2">
    <source>
        <dbReference type="SAM" id="Phobius"/>
    </source>
</evidence>
<dbReference type="OrthoDB" id="680851at2759"/>
<proteinExistence type="predicted"/>
<organism evidence="3 4">
    <name type="scientific">Thalictrum thalictroides</name>
    <name type="common">Rue-anemone</name>
    <name type="synonym">Anemone thalictroides</name>
    <dbReference type="NCBI Taxonomy" id="46969"/>
    <lineage>
        <taxon>Eukaryota</taxon>
        <taxon>Viridiplantae</taxon>
        <taxon>Streptophyta</taxon>
        <taxon>Embryophyta</taxon>
        <taxon>Tracheophyta</taxon>
        <taxon>Spermatophyta</taxon>
        <taxon>Magnoliopsida</taxon>
        <taxon>Ranunculales</taxon>
        <taxon>Ranunculaceae</taxon>
        <taxon>Thalictroideae</taxon>
        <taxon>Thalictrum</taxon>
    </lineage>
</organism>
<keyword evidence="2" id="KW-0812">Transmembrane</keyword>
<accession>A0A7J6X0L1</accession>
<dbReference type="PANTHER" id="PTHR34562:SF8">
    <property type="entry name" value="WPP DOMAIN-INTERACTING PROTEIN 1"/>
    <property type="match status" value="1"/>
</dbReference>
<dbReference type="AlphaFoldDB" id="A0A7J6X0L1"/>